<dbReference type="EMBL" id="CP109441">
    <property type="protein sequence ID" value="WUV45411.1"/>
    <property type="molecule type" value="Genomic_DNA"/>
</dbReference>
<organism evidence="5 6">
    <name type="scientific">Nocardia vinacea</name>
    <dbReference type="NCBI Taxonomy" id="96468"/>
    <lineage>
        <taxon>Bacteria</taxon>
        <taxon>Bacillati</taxon>
        <taxon>Actinomycetota</taxon>
        <taxon>Actinomycetes</taxon>
        <taxon>Mycobacteriales</taxon>
        <taxon>Nocardiaceae</taxon>
        <taxon>Nocardia</taxon>
    </lineage>
</organism>
<evidence type="ECO:0000256" key="1">
    <source>
        <dbReference type="ARBA" id="ARBA00004255"/>
    </source>
</evidence>
<evidence type="ECO:0000313" key="5">
    <source>
        <dbReference type="EMBL" id="WUV45411.1"/>
    </source>
</evidence>
<reference evidence="5" key="1">
    <citation type="submission" date="2022-10" db="EMBL/GenBank/DDBJ databases">
        <title>The complete genomes of actinobacterial strains from the NBC collection.</title>
        <authorList>
            <person name="Joergensen T.S."/>
            <person name="Alvarez Arevalo M."/>
            <person name="Sterndorff E.B."/>
            <person name="Faurdal D."/>
            <person name="Vuksanovic O."/>
            <person name="Mourched A.-S."/>
            <person name="Charusanti P."/>
            <person name="Shaw S."/>
            <person name="Blin K."/>
            <person name="Weber T."/>
        </authorList>
    </citation>
    <scope>NUCLEOTIDE SEQUENCE</scope>
    <source>
        <strain evidence="5">NBC_01482</strain>
    </source>
</reference>
<name>A0ABZ1YU36_9NOCA</name>
<proteinExistence type="predicted"/>
<gene>
    <name evidence="5" type="ORF">OG563_40960</name>
</gene>
<evidence type="ECO:0000256" key="2">
    <source>
        <dbReference type="ARBA" id="ARBA00023034"/>
    </source>
</evidence>
<comment type="subcellular location">
    <subcellularLocation>
        <location evidence="1">Golgi apparatus membrane</location>
        <topology evidence="1">Peripheral membrane protein</topology>
        <orientation evidence="1">Cytoplasmic side</orientation>
    </subcellularLocation>
</comment>
<keyword evidence="6" id="KW-1185">Reference proteome</keyword>
<keyword evidence="2" id="KW-0333">Golgi apparatus</keyword>
<dbReference type="InterPro" id="IPR038261">
    <property type="entry name" value="GPP34-like_sf"/>
</dbReference>
<dbReference type="Gene3D" id="1.10.3630.10">
    <property type="entry name" value="yeast vps74-n-term truncation variant domain like"/>
    <property type="match status" value="1"/>
</dbReference>
<sequence>MTLLAEDLLWLLLDDDTGEPLVDKQCLSHALAGALVIDLAAPDRFPALARVTGPGDPMRPGRLLVLDESQSGPWQADPVLVRAVELLRQRPLTPKQAIHKLEPGLRKTLLDRLCSRRQILRQSDRLLGFIPITVWPTIDRDTKNALRQPLQRALLDAQRPGHRTLALISLLHVVHALPEQCPGWRASVINEHAEEIREQYTGSAWPADSVRQAICHSYASTFTGGYPIP</sequence>
<dbReference type="Pfam" id="PF05719">
    <property type="entry name" value="GPP34"/>
    <property type="match status" value="1"/>
</dbReference>
<evidence type="ECO:0000256" key="3">
    <source>
        <dbReference type="ARBA" id="ARBA00023121"/>
    </source>
</evidence>
<dbReference type="RefSeq" id="WP_329408748.1">
    <property type="nucleotide sequence ID" value="NZ_CP109441.1"/>
</dbReference>
<evidence type="ECO:0000313" key="6">
    <source>
        <dbReference type="Proteomes" id="UP001432062"/>
    </source>
</evidence>
<keyword evidence="3" id="KW-0446">Lipid-binding</keyword>
<accession>A0ABZ1YU36</accession>
<evidence type="ECO:0000256" key="4">
    <source>
        <dbReference type="ARBA" id="ARBA00023136"/>
    </source>
</evidence>
<protein>
    <submittedName>
        <fullName evidence="5">GPP34 family phosphoprotein</fullName>
    </submittedName>
</protein>
<dbReference type="InterPro" id="IPR008628">
    <property type="entry name" value="GPP34-like"/>
</dbReference>
<dbReference type="Proteomes" id="UP001432062">
    <property type="component" value="Chromosome"/>
</dbReference>
<keyword evidence="4" id="KW-0472">Membrane</keyword>